<reference evidence="1" key="1">
    <citation type="journal article" date="2015" name="Nature">
        <title>Complex archaea that bridge the gap between prokaryotes and eukaryotes.</title>
        <authorList>
            <person name="Spang A."/>
            <person name="Saw J.H."/>
            <person name="Jorgensen S.L."/>
            <person name="Zaremba-Niedzwiedzka K."/>
            <person name="Martijn J."/>
            <person name="Lind A.E."/>
            <person name="van Eijk R."/>
            <person name="Schleper C."/>
            <person name="Guy L."/>
            <person name="Ettema T.J."/>
        </authorList>
    </citation>
    <scope>NUCLEOTIDE SEQUENCE</scope>
</reference>
<comment type="caution">
    <text evidence="1">The sequence shown here is derived from an EMBL/GenBank/DDBJ whole genome shotgun (WGS) entry which is preliminary data.</text>
</comment>
<proteinExistence type="predicted"/>
<gene>
    <name evidence="1" type="ORF">LCGC14_0436690</name>
</gene>
<evidence type="ECO:0000313" key="1">
    <source>
        <dbReference type="EMBL" id="KKN69845.1"/>
    </source>
</evidence>
<accession>A0A0F9SLG7</accession>
<name>A0A0F9SLG7_9ZZZZ</name>
<dbReference type="AlphaFoldDB" id="A0A0F9SLG7"/>
<organism evidence="1">
    <name type="scientific">marine sediment metagenome</name>
    <dbReference type="NCBI Taxonomy" id="412755"/>
    <lineage>
        <taxon>unclassified sequences</taxon>
        <taxon>metagenomes</taxon>
        <taxon>ecological metagenomes</taxon>
    </lineage>
</organism>
<sequence>MAETLADFTARIEALAARRGTGSLRAAIRKKLTISGLRMEADAKKNATRRPRVRSGLLRNSIRHEVIDAEGRGLSLTLRAGNRTSVRYARIQEEGGIIRPKKGRFLAIPMSNAKTAAGVPRWPSPRAVPGLFSISLGGRVFLVRKQGEGLEFLYRLKERVRIPATHYLARAVKRQTKPLIDGLIELTVKAIEGDA</sequence>
<protein>
    <recommendedName>
        <fullName evidence="2">Phage virion morphogenesis protein</fullName>
    </recommendedName>
</protein>
<evidence type="ECO:0008006" key="2">
    <source>
        <dbReference type="Google" id="ProtNLM"/>
    </source>
</evidence>
<dbReference type="EMBL" id="LAZR01000417">
    <property type="protein sequence ID" value="KKN69845.1"/>
    <property type="molecule type" value="Genomic_DNA"/>
</dbReference>